<feature type="signal peptide" evidence="2">
    <location>
        <begin position="1"/>
        <end position="23"/>
    </location>
</feature>
<organism evidence="4 5">
    <name type="scientific">Segatella copri</name>
    <dbReference type="NCBI Taxonomy" id="165179"/>
    <lineage>
        <taxon>Bacteria</taxon>
        <taxon>Pseudomonadati</taxon>
        <taxon>Bacteroidota</taxon>
        <taxon>Bacteroidia</taxon>
        <taxon>Bacteroidales</taxon>
        <taxon>Prevotellaceae</taxon>
        <taxon>Segatella</taxon>
    </lineage>
</organism>
<dbReference type="InterPro" id="IPR058792">
    <property type="entry name" value="Beta-barrel_RND_2"/>
</dbReference>
<evidence type="ECO:0000313" key="4">
    <source>
        <dbReference type="EMBL" id="MQN83048.1"/>
    </source>
</evidence>
<evidence type="ECO:0000256" key="1">
    <source>
        <dbReference type="ARBA" id="ARBA00009477"/>
    </source>
</evidence>
<evidence type="ECO:0000259" key="3">
    <source>
        <dbReference type="Pfam" id="PF25954"/>
    </source>
</evidence>
<dbReference type="Proteomes" id="UP000421408">
    <property type="component" value="Unassembled WGS sequence"/>
</dbReference>
<dbReference type="SUPFAM" id="SSF111369">
    <property type="entry name" value="HlyD-like secretion proteins"/>
    <property type="match status" value="1"/>
</dbReference>
<comment type="caution">
    <text evidence="4">The sequence shown here is derived from an EMBL/GenBank/DDBJ whole genome shotgun (WGS) entry which is preliminary data.</text>
</comment>
<dbReference type="PROSITE" id="PS51257">
    <property type="entry name" value="PROKAR_LIPOPROTEIN"/>
    <property type="match status" value="1"/>
</dbReference>
<evidence type="ECO:0000313" key="5">
    <source>
        <dbReference type="Proteomes" id="UP000421408"/>
    </source>
</evidence>
<evidence type="ECO:0000256" key="2">
    <source>
        <dbReference type="SAM" id="SignalP"/>
    </source>
</evidence>
<dbReference type="PANTHER" id="PTHR30469:SF15">
    <property type="entry name" value="HLYD FAMILY OF SECRETION PROTEINS"/>
    <property type="match status" value="1"/>
</dbReference>
<dbReference type="PANTHER" id="PTHR30469">
    <property type="entry name" value="MULTIDRUG RESISTANCE PROTEIN MDTA"/>
    <property type="match status" value="1"/>
</dbReference>
<comment type="similarity">
    <text evidence="1">Belongs to the membrane fusion protein (MFP) (TC 8.A.1) family.</text>
</comment>
<dbReference type="AlphaFoldDB" id="A0AA90UWH1"/>
<feature type="domain" description="CusB-like beta-barrel" evidence="3">
    <location>
        <begin position="207"/>
        <end position="277"/>
    </location>
</feature>
<accession>A0AA90UWH1</accession>
<dbReference type="GO" id="GO:0015562">
    <property type="term" value="F:efflux transmembrane transporter activity"/>
    <property type="evidence" value="ECO:0007669"/>
    <property type="project" value="TreeGrafter"/>
</dbReference>
<dbReference type="Gene3D" id="2.40.420.20">
    <property type="match status" value="1"/>
</dbReference>
<dbReference type="EMBL" id="VZCC01000014">
    <property type="protein sequence ID" value="MQN83048.1"/>
    <property type="molecule type" value="Genomic_DNA"/>
</dbReference>
<dbReference type="GO" id="GO:1990281">
    <property type="term" value="C:efflux pump complex"/>
    <property type="evidence" value="ECO:0007669"/>
    <property type="project" value="TreeGrafter"/>
</dbReference>
<dbReference type="InterPro" id="IPR006143">
    <property type="entry name" value="RND_pump_MFP"/>
</dbReference>
<keyword evidence="2" id="KW-0732">Signal</keyword>
<dbReference type="Pfam" id="PF25954">
    <property type="entry name" value="Beta-barrel_RND_2"/>
    <property type="match status" value="1"/>
</dbReference>
<dbReference type="NCBIfam" id="TIGR01730">
    <property type="entry name" value="RND_mfp"/>
    <property type="match status" value="1"/>
</dbReference>
<reference evidence="5" key="1">
    <citation type="submission" date="2019-09" db="EMBL/GenBank/DDBJ databases">
        <title>Distinct polysaccharide growth profiles of human intestinal Prevotella copri isolates.</title>
        <authorList>
            <person name="Fehlner-Peach H."/>
            <person name="Magnabosco C."/>
            <person name="Raghavan V."/>
            <person name="Scher J.U."/>
            <person name="Tett A."/>
            <person name="Cox L.M."/>
            <person name="Gottsegen C."/>
            <person name="Watters A."/>
            <person name="Wiltshire- Gordon J.D."/>
            <person name="Segata N."/>
            <person name="Bonneau R."/>
            <person name="Littman D.R."/>
        </authorList>
    </citation>
    <scope>NUCLEOTIDE SEQUENCE [LARGE SCALE GENOMIC DNA]</scope>
    <source>
        <strain evidence="5">iAA108</strain>
    </source>
</reference>
<sequence>MAKKHYLYFMVACALLGSLCACKHKNTEGDGQDIPTADSLNTEIYVDTLRLREQTFHRQLVCNGKLRALEKCDLSLADGGSVDQVFVHNGEVVRRGQLIARTDAADAKLSVEKASRDLENARIALADKLIGLGYNDISDAVPADVMHRAKVTSGYFAATYQLQAAKRLLTKCALVAPFSGRITDLVNKRHQRVDKICCLVNDTQLDVEFEVLEAEIKQVHVGQTVWVNLFADDTERYKGQVVNVNPAVSDKGLIKVMARIPNAQGKLMDGMNVKVIVENDVPHSLVVPKDAVIERDGYHVVFLYDKGEAVWTYVDVLHSNIHSYAIGGCKRKETQIKAGDVVITSGNLNLADGTEVHVRNK</sequence>
<feature type="chain" id="PRO_5041732498" evidence="2">
    <location>
        <begin position="24"/>
        <end position="361"/>
    </location>
</feature>
<gene>
    <name evidence="4" type="ORF">F7D74_03355</name>
</gene>
<dbReference type="Gene3D" id="2.40.30.170">
    <property type="match status" value="1"/>
</dbReference>
<protein>
    <submittedName>
        <fullName evidence="4">Efflux RND transporter periplasmic adaptor subunit</fullName>
    </submittedName>
</protein>
<dbReference type="RefSeq" id="WP_153118368.1">
    <property type="nucleotide sequence ID" value="NZ_VZCC01000014.1"/>
</dbReference>
<name>A0AA90UWH1_9BACT</name>
<proteinExistence type="inferred from homology"/>